<accession>A0A1Y0E7P9</accession>
<dbReference type="EMBL" id="CP021431">
    <property type="protein sequence ID" value="ART99390.1"/>
    <property type="molecule type" value="Genomic_DNA"/>
</dbReference>
<dbReference type="Proteomes" id="UP000195273">
    <property type="component" value="Chromosome"/>
</dbReference>
<gene>
    <name evidence="1" type="ORF">LOKVESSMR4R_00042</name>
</gene>
<dbReference type="RefSeq" id="WP_087205654.1">
    <property type="nucleotide sequence ID" value="NZ_CP021431.1"/>
</dbReference>
<evidence type="ECO:0000313" key="1">
    <source>
        <dbReference type="EMBL" id="ART99390.1"/>
    </source>
</evidence>
<organism evidence="1 2">
    <name type="scientific">Yoonia vestfoldensis</name>
    <dbReference type="NCBI Taxonomy" id="245188"/>
    <lineage>
        <taxon>Bacteria</taxon>
        <taxon>Pseudomonadati</taxon>
        <taxon>Pseudomonadota</taxon>
        <taxon>Alphaproteobacteria</taxon>
        <taxon>Rhodobacterales</taxon>
        <taxon>Paracoccaceae</taxon>
        <taxon>Yoonia</taxon>
    </lineage>
</organism>
<proteinExistence type="predicted"/>
<name>A0A1Y0E7P9_9RHOB</name>
<protein>
    <submittedName>
        <fullName evidence="1">Uncharacterized protein</fullName>
    </submittedName>
</protein>
<dbReference type="AlphaFoldDB" id="A0A1Y0E7P9"/>
<evidence type="ECO:0000313" key="2">
    <source>
        <dbReference type="Proteomes" id="UP000195273"/>
    </source>
</evidence>
<dbReference type="KEGG" id="lvs:LOKVESSMR4R_00042"/>
<reference evidence="1 2" key="1">
    <citation type="submission" date="2017-05" db="EMBL/GenBank/DDBJ databases">
        <title>Genome Sequence of Loktanella vestfoldensis Strain SMR4r Isolated from a Culture of the Diatom Skeletonema marinoi.</title>
        <authorList>
            <person name="Topel M."/>
            <person name="Pinder M.I.M."/>
            <person name="Johansson O.N."/>
            <person name="Kourtchenko O."/>
            <person name="Godhe A."/>
            <person name="Clarke A.K."/>
        </authorList>
    </citation>
    <scope>NUCLEOTIDE SEQUENCE [LARGE SCALE GENOMIC DNA]</scope>
    <source>
        <strain evidence="1 2">SMR4r</strain>
    </source>
</reference>
<sequence>MSLLTAANAARLDKILDRKWRFAHGVDTFRNCIAAGRFGKSGQMEVPSVQWDRRKFNRMDGNQQREYQRKLDTMKTVYALFWAGCPHDSYSEVPKMLFDWFNEQHGGGDDRSSAPLRGL</sequence>
<keyword evidence="2" id="KW-1185">Reference proteome</keyword>